<evidence type="ECO:0000313" key="1">
    <source>
        <dbReference type="EMBL" id="BCA49860.1"/>
    </source>
</evidence>
<dbReference type="AlphaFoldDB" id="A0A679HA08"/>
<dbReference type="RefSeq" id="WP_172556623.1">
    <property type="nucleotide sequence ID" value="NZ_AP022660.1"/>
</dbReference>
<name>A0A679HA08_BACT4</name>
<reference evidence="1 2" key="1">
    <citation type="submission" date="2020-02" db="EMBL/GenBank/DDBJ databases">
        <title>Whole-genome sequencing and comparative analysis of the genomes of Bacteroides thetaiotaomicron and Escherichia coli isolated from a healthy resident in Vietnam.</title>
        <authorList>
            <person name="Mohsin M."/>
            <person name="Tanaka K."/>
            <person name="Kawahara R."/>
            <person name="Kondo S."/>
            <person name="Noguchi H."/>
            <person name="Motooka D."/>
            <person name="Nakamura S."/>
            <person name="Khong D.T."/>
            <person name="Nguyen T.N."/>
            <person name="Tran H.T."/>
            <person name="Yamamoto Y."/>
        </authorList>
    </citation>
    <scope>NUCLEOTIDE SEQUENCE [LARGE SCALE GENOMIC DNA]</scope>
    <source>
        <strain evidence="1 2">F9-2</strain>
    </source>
</reference>
<organism evidence="1 2">
    <name type="scientific">Bacteroides thetaiotaomicron</name>
    <dbReference type="NCBI Taxonomy" id="818"/>
    <lineage>
        <taxon>Bacteria</taxon>
        <taxon>Pseudomonadati</taxon>
        <taxon>Bacteroidota</taxon>
        <taxon>Bacteroidia</taxon>
        <taxon>Bacteroidales</taxon>
        <taxon>Bacteroidaceae</taxon>
        <taxon>Bacteroides</taxon>
    </lineage>
</organism>
<accession>A0A679HA08</accession>
<dbReference type="EMBL" id="AP022660">
    <property type="protein sequence ID" value="BCA49860.1"/>
    <property type="molecule type" value="Genomic_DNA"/>
</dbReference>
<dbReference type="Proteomes" id="UP000500882">
    <property type="component" value="Chromosome"/>
</dbReference>
<gene>
    <name evidence="1" type="ORF">BatF92_18020</name>
</gene>
<sequence>MNGIPIFVNGKDYYDREEAHAAWFEEWLMKQDFEQDLIDRELELEYRKTHPDWNTPYVMYGVRKKHKCIQKNEIAVFYDLLPRQKRARTAETHWYKVLYKRKATPEEVESLKAGEYTRRYLVYSLFIEKKMTLDKALSLIIADDKLLGITDNTISEIVTAFETFFNRKFRIYKPEFTTQLNLFTE</sequence>
<proteinExistence type="predicted"/>
<protein>
    <submittedName>
        <fullName evidence="1">Uncharacterized protein</fullName>
    </submittedName>
</protein>
<evidence type="ECO:0000313" key="2">
    <source>
        <dbReference type="Proteomes" id="UP000500882"/>
    </source>
</evidence>